<dbReference type="GO" id="GO:0005739">
    <property type="term" value="C:mitochondrion"/>
    <property type="evidence" value="ECO:0007669"/>
    <property type="project" value="TreeGrafter"/>
</dbReference>
<dbReference type="EMBL" id="OA882039">
    <property type="protein sequence ID" value="CAD7272085.1"/>
    <property type="molecule type" value="Genomic_DNA"/>
</dbReference>
<dbReference type="InterPro" id="IPR020581">
    <property type="entry name" value="GDC_P"/>
</dbReference>
<feature type="domain" description="Glycine cleavage system P-protein N-terminal" evidence="2">
    <location>
        <begin position="134"/>
        <end position="380"/>
    </location>
</feature>
<evidence type="ECO:0000313" key="3">
    <source>
        <dbReference type="EMBL" id="CAD7272085.1"/>
    </source>
</evidence>
<dbReference type="GO" id="GO:0030170">
    <property type="term" value="F:pyridoxal phosphate binding"/>
    <property type="evidence" value="ECO:0007669"/>
    <property type="project" value="TreeGrafter"/>
</dbReference>
<evidence type="ECO:0000313" key="4">
    <source>
        <dbReference type="Proteomes" id="UP000678499"/>
    </source>
</evidence>
<dbReference type="InterPro" id="IPR015421">
    <property type="entry name" value="PyrdxlP-dep_Trfase_major"/>
</dbReference>
<protein>
    <recommendedName>
        <fullName evidence="2">Glycine cleavage system P-protein N-terminal domain-containing protein</fullName>
    </recommendedName>
</protein>
<dbReference type="PANTHER" id="PTHR11773:SF1">
    <property type="entry name" value="GLYCINE DEHYDROGENASE (DECARBOXYLATING), MITOCHONDRIAL"/>
    <property type="match status" value="1"/>
</dbReference>
<dbReference type="InterPro" id="IPR049315">
    <property type="entry name" value="GDC-P_N"/>
</dbReference>
<dbReference type="OrthoDB" id="6537869at2759"/>
<dbReference type="GO" id="GO:0004375">
    <property type="term" value="F:glycine dehydrogenase (decarboxylating) activity"/>
    <property type="evidence" value="ECO:0007669"/>
    <property type="project" value="InterPro"/>
</dbReference>
<dbReference type="Proteomes" id="UP000678499">
    <property type="component" value="Unassembled WGS sequence"/>
</dbReference>
<proteinExistence type="predicted"/>
<keyword evidence="1" id="KW-0560">Oxidoreductase</keyword>
<dbReference type="GO" id="GO:0005960">
    <property type="term" value="C:glycine cleavage complex"/>
    <property type="evidence" value="ECO:0007669"/>
    <property type="project" value="TreeGrafter"/>
</dbReference>
<dbReference type="AlphaFoldDB" id="A0A7R9BBH3"/>
<sequence>MHRLRVLLTVSHKCPTRVARGSELSCWSSRAHYQGLRFAACIDGIQHRASYRTTAQCFGKDCNGAVRVSNTAASVLDTIQETDIATRKSPSDSAANMALLEEILGPHPEGTFAARHVGPREGDQKDMLKYLGYQTLAVLRTRASDMGITLDVRAVQFMDFESKDIAGVLYQYPDTEGKVKDFSELIDKAHKNGPPGEMGADIVFGNSQRLGIPIGFGGPHAAFFACSESLVRLMPGRMVGVSIDSSGKTALRLALQTREQHIRRDKATSNICTAQALLANMSGMYAVYHGPRGLKRIAERAHNNALLVVEAAEVVGHVPQSTLFFDTIKIRPSEAFPQESIRQRAEEKKINLRYYDDGGVGISSNETMSQGDLQDLLWTLGCRFTLDELAARHGKDAIGRRISDSPLARTSKFMQQPIFNKYHSEAQIVRYMKQLENKDVSLVHSMIPLGSCTMKLNATSEMVPCSLPGFANLHPFVPIDQAAGYQRIFRDLDEYLCEITGFEHISLQPNSGAQGEFAGLTTIKKYLAAIGEVKRDICLIPTSAHGTNPASAQMAGMKVEPVQVKKDGCIDFDDLKKKACS</sequence>
<dbReference type="Pfam" id="PF02347">
    <property type="entry name" value="GDC-P"/>
    <property type="match status" value="1"/>
</dbReference>
<reference evidence="3" key="1">
    <citation type="submission" date="2020-11" db="EMBL/GenBank/DDBJ databases">
        <authorList>
            <person name="Tran Van P."/>
        </authorList>
    </citation>
    <scope>NUCLEOTIDE SEQUENCE</scope>
</reference>
<organism evidence="3">
    <name type="scientific">Notodromas monacha</name>
    <dbReference type="NCBI Taxonomy" id="399045"/>
    <lineage>
        <taxon>Eukaryota</taxon>
        <taxon>Metazoa</taxon>
        <taxon>Ecdysozoa</taxon>
        <taxon>Arthropoda</taxon>
        <taxon>Crustacea</taxon>
        <taxon>Oligostraca</taxon>
        <taxon>Ostracoda</taxon>
        <taxon>Podocopa</taxon>
        <taxon>Podocopida</taxon>
        <taxon>Cypridocopina</taxon>
        <taxon>Cypridoidea</taxon>
        <taxon>Cyprididae</taxon>
        <taxon>Notodromas</taxon>
    </lineage>
</organism>
<dbReference type="GO" id="GO:0019464">
    <property type="term" value="P:glycine decarboxylation via glycine cleavage system"/>
    <property type="evidence" value="ECO:0007669"/>
    <property type="project" value="TreeGrafter"/>
</dbReference>
<dbReference type="EMBL" id="CAJPEX010000002">
    <property type="protein sequence ID" value="CAG0912237.1"/>
    <property type="molecule type" value="Genomic_DNA"/>
</dbReference>
<evidence type="ECO:0000259" key="2">
    <source>
        <dbReference type="Pfam" id="PF02347"/>
    </source>
</evidence>
<evidence type="ECO:0000256" key="1">
    <source>
        <dbReference type="ARBA" id="ARBA00023002"/>
    </source>
</evidence>
<gene>
    <name evidence="3" type="ORF">NMOB1V02_LOCUS34</name>
</gene>
<dbReference type="GO" id="GO:0016594">
    <property type="term" value="F:glycine binding"/>
    <property type="evidence" value="ECO:0007669"/>
    <property type="project" value="TreeGrafter"/>
</dbReference>
<accession>A0A7R9BBH3</accession>
<dbReference type="Gene3D" id="3.40.640.10">
    <property type="entry name" value="Type I PLP-dependent aspartate aminotransferase-like (Major domain)"/>
    <property type="match status" value="2"/>
</dbReference>
<dbReference type="SUPFAM" id="SSF53383">
    <property type="entry name" value="PLP-dependent transferases"/>
    <property type="match status" value="2"/>
</dbReference>
<dbReference type="PANTHER" id="PTHR11773">
    <property type="entry name" value="GLYCINE DEHYDROGENASE, DECARBOXYLATING"/>
    <property type="match status" value="1"/>
</dbReference>
<keyword evidence="4" id="KW-1185">Reference proteome</keyword>
<dbReference type="InterPro" id="IPR015424">
    <property type="entry name" value="PyrdxlP-dep_Trfase"/>
</dbReference>
<name>A0A7R9BBH3_9CRUS</name>